<protein>
    <submittedName>
        <fullName evidence="1">Uncharacterized protein</fullName>
    </submittedName>
</protein>
<name>A0AC60PAH8_IXOPE</name>
<accession>A0AC60PAH8</accession>
<dbReference type="Proteomes" id="UP000805193">
    <property type="component" value="Unassembled WGS sequence"/>
</dbReference>
<dbReference type="EMBL" id="JABSTQ010010989">
    <property type="protein sequence ID" value="KAG0416123.1"/>
    <property type="molecule type" value="Genomic_DNA"/>
</dbReference>
<reference evidence="1 2" key="1">
    <citation type="journal article" date="2020" name="Cell">
        <title>Large-Scale Comparative Analyses of Tick Genomes Elucidate Their Genetic Diversity and Vector Capacities.</title>
        <authorList>
            <consortium name="Tick Genome and Microbiome Consortium (TIGMIC)"/>
            <person name="Jia N."/>
            <person name="Wang J."/>
            <person name="Shi W."/>
            <person name="Du L."/>
            <person name="Sun Y."/>
            <person name="Zhan W."/>
            <person name="Jiang J.F."/>
            <person name="Wang Q."/>
            <person name="Zhang B."/>
            <person name="Ji P."/>
            <person name="Bell-Sakyi L."/>
            <person name="Cui X.M."/>
            <person name="Yuan T.T."/>
            <person name="Jiang B.G."/>
            <person name="Yang W.F."/>
            <person name="Lam T.T."/>
            <person name="Chang Q.C."/>
            <person name="Ding S.J."/>
            <person name="Wang X.J."/>
            <person name="Zhu J.G."/>
            <person name="Ruan X.D."/>
            <person name="Zhao L."/>
            <person name="Wei J.T."/>
            <person name="Ye R.Z."/>
            <person name="Que T.C."/>
            <person name="Du C.H."/>
            <person name="Zhou Y.H."/>
            <person name="Cheng J.X."/>
            <person name="Dai P.F."/>
            <person name="Guo W.B."/>
            <person name="Han X.H."/>
            <person name="Huang E.J."/>
            <person name="Li L.F."/>
            <person name="Wei W."/>
            <person name="Gao Y.C."/>
            <person name="Liu J.Z."/>
            <person name="Shao H.Z."/>
            <person name="Wang X."/>
            <person name="Wang C.C."/>
            <person name="Yang T.C."/>
            <person name="Huo Q.B."/>
            <person name="Li W."/>
            <person name="Chen H.Y."/>
            <person name="Chen S.E."/>
            <person name="Zhou L.G."/>
            <person name="Ni X.B."/>
            <person name="Tian J.H."/>
            <person name="Sheng Y."/>
            <person name="Liu T."/>
            <person name="Pan Y.S."/>
            <person name="Xia L.Y."/>
            <person name="Li J."/>
            <person name="Zhao F."/>
            <person name="Cao W.C."/>
        </authorList>
    </citation>
    <scope>NUCLEOTIDE SEQUENCE [LARGE SCALE GENOMIC DNA]</scope>
    <source>
        <strain evidence="1">Iper-2018</strain>
    </source>
</reference>
<organism evidence="1 2">
    <name type="scientific">Ixodes persulcatus</name>
    <name type="common">Taiga tick</name>
    <dbReference type="NCBI Taxonomy" id="34615"/>
    <lineage>
        <taxon>Eukaryota</taxon>
        <taxon>Metazoa</taxon>
        <taxon>Ecdysozoa</taxon>
        <taxon>Arthropoda</taxon>
        <taxon>Chelicerata</taxon>
        <taxon>Arachnida</taxon>
        <taxon>Acari</taxon>
        <taxon>Parasitiformes</taxon>
        <taxon>Ixodida</taxon>
        <taxon>Ixodoidea</taxon>
        <taxon>Ixodidae</taxon>
        <taxon>Ixodinae</taxon>
        <taxon>Ixodes</taxon>
    </lineage>
</organism>
<keyword evidence="2" id="KW-1185">Reference proteome</keyword>
<evidence type="ECO:0000313" key="1">
    <source>
        <dbReference type="EMBL" id="KAG0416123.1"/>
    </source>
</evidence>
<comment type="caution">
    <text evidence="1">The sequence shown here is derived from an EMBL/GenBank/DDBJ whole genome shotgun (WGS) entry which is preliminary data.</text>
</comment>
<sequence>MGPSCLDDVDECLARPCGRFSVCVNLYGSFRCLCQPGFQLEAHLCVRVVTCEEGPCLNGGTCVTRADMSDLCYCKIGFAGRLCETEVPSVVQIGRLLGDDGFASAMTPQPSAARCRHKGPGCAVKRSFHRFPMRRLVTQMSSLVPHTGQARSRGREDASKSARAFSAPPDYIVQWELRAG</sequence>
<gene>
    <name evidence="1" type="ORF">HPB47_006729</name>
</gene>
<proteinExistence type="predicted"/>
<evidence type="ECO:0000313" key="2">
    <source>
        <dbReference type="Proteomes" id="UP000805193"/>
    </source>
</evidence>